<dbReference type="GO" id="GO:0016787">
    <property type="term" value="F:hydrolase activity"/>
    <property type="evidence" value="ECO:0007669"/>
    <property type="project" value="UniProtKB-KW"/>
</dbReference>
<organism evidence="12 13">
    <name type="scientific">Metabacillus niabensis</name>
    <dbReference type="NCBI Taxonomy" id="324854"/>
    <lineage>
        <taxon>Bacteria</taxon>
        <taxon>Bacillati</taxon>
        <taxon>Bacillota</taxon>
        <taxon>Bacilli</taxon>
        <taxon>Bacillales</taxon>
        <taxon>Bacillaceae</taxon>
        <taxon>Metabacillus</taxon>
    </lineage>
</organism>
<dbReference type="SUPFAM" id="SSF49899">
    <property type="entry name" value="Concanavalin A-like lectins/glucanases"/>
    <property type="match status" value="1"/>
</dbReference>
<dbReference type="InterPro" id="IPR013320">
    <property type="entry name" value="ConA-like_dom_sf"/>
</dbReference>
<dbReference type="InterPro" id="IPR001362">
    <property type="entry name" value="Glyco_hydro_32"/>
</dbReference>
<evidence type="ECO:0000259" key="10">
    <source>
        <dbReference type="Pfam" id="PF00251"/>
    </source>
</evidence>
<dbReference type="Pfam" id="PF08244">
    <property type="entry name" value="Glyco_hydro_32C"/>
    <property type="match status" value="1"/>
</dbReference>
<dbReference type="InterPro" id="IPR018053">
    <property type="entry name" value="Glyco_hydro_32_AS"/>
</dbReference>
<evidence type="ECO:0000256" key="8">
    <source>
        <dbReference type="RuleBase" id="RU362110"/>
    </source>
</evidence>
<evidence type="ECO:0000256" key="3">
    <source>
        <dbReference type="ARBA" id="ARBA00012758"/>
    </source>
</evidence>
<evidence type="ECO:0000256" key="1">
    <source>
        <dbReference type="ARBA" id="ARBA00004914"/>
    </source>
</evidence>
<dbReference type="RefSeq" id="WP_174880118.1">
    <property type="nucleotide sequence ID" value="NZ_CADEPK010000101.1"/>
</dbReference>
<evidence type="ECO:0000259" key="11">
    <source>
        <dbReference type="Pfam" id="PF08244"/>
    </source>
</evidence>
<dbReference type="SMART" id="SM00640">
    <property type="entry name" value="Glyco_32"/>
    <property type="match status" value="1"/>
</dbReference>
<dbReference type="CDD" id="cd18623">
    <property type="entry name" value="GH32_ScrB-like"/>
    <property type="match status" value="1"/>
</dbReference>
<comment type="catalytic activity">
    <reaction evidence="8">
        <text>Hydrolysis of terminal non-reducing beta-D-fructofuranoside residues in beta-D-fructofuranosides.</text>
        <dbReference type="EC" id="3.2.1.26"/>
    </reaction>
</comment>
<sequence length="494" mass="56962">MKVTSRFQKYSDIPREILNTAKIKTKKSPYRQKFHIEPDTGYLNDPNGFSFYNGRYHLFYQWSPIRYVQPDIWYQGWYHLVSDDLVKWESVGPGLEPDTVFDSHGPYSGSAIVKNEELYLFYTGNTRDENGIRTPYQMIAKMGVDGEITKLMSPGYSGLVEGYTDHFRDPKVWKENNLYYATVGIQRENKTGACLLLESSDCENWQVSGELKTNYNNFGYMWECPDYFELDGNGVLLFSPQGLKKDGTNFNNIYQTGYCIGKPLDYQSLVYDHDEFQELDLGFDFYATQTMKAPDGRRILSAWMGLPEIKYPTEVYGHCGCLTILRELTVEKGRLIQKPIQELKKLRKNLESLDKELSPENQLKKRIGVTCELQMNITIGSSEEIIIGLRADKDNHRKTSLIINSKTREIILDRTLSGESFAEEFGTTRLIAKNIENKVKLHIFIDQSSIEIFVNGGRYVASSRVFPYPNQEYLFIESLNGESSVHIDLWDIGH</sequence>
<evidence type="ECO:0000256" key="5">
    <source>
        <dbReference type="ARBA" id="ARBA00022801"/>
    </source>
</evidence>
<comment type="subcellular location">
    <subcellularLocation>
        <location evidence="9">Cytoplasm</location>
    </subcellularLocation>
</comment>
<feature type="domain" description="Glycosyl hydrolase family 32 C-terminal" evidence="11">
    <location>
        <begin position="342"/>
        <end position="490"/>
    </location>
</feature>
<keyword evidence="5 8" id="KW-0378">Hydrolase</keyword>
<dbReference type="Gene3D" id="2.115.10.20">
    <property type="entry name" value="Glycosyl hydrolase domain, family 43"/>
    <property type="match status" value="1"/>
</dbReference>
<evidence type="ECO:0000313" key="13">
    <source>
        <dbReference type="Proteomes" id="UP001232245"/>
    </source>
</evidence>
<dbReference type="InterPro" id="IPR051214">
    <property type="entry name" value="GH32_Enzymes"/>
</dbReference>
<dbReference type="Proteomes" id="UP001232245">
    <property type="component" value="Unassembled WGS sequence"/>
</dbReference>
<dbReference type="PROSITE" id="PS00609">
    <property type="entry name" value="GLYCOSYL_HYDROL_F32"/>
    <property type="match status" value="1"/>
</dbReference>
<keyword evidence="9" id="KW-0119">Carbohydrate metabolism</keyword>
<dbReference type="InterPro" id="IPR023296">
    <property type="entry name" value="Glyco_hydro_beta-prop_sf"/>
</dbReference>
<evidence type="ECO:0000256" key="2">
    <source>
        <dbReference type="ARBA" id="ARBA00009902"/>
    </source>
</evidence>
<keyword evidence="13" id="KW-1185">Reference proteome</keyword>
<dbReference type="PANTHER" id="PTHR43101">
    <property type="entry name" value="BETA-FRUCTOSIDASE"/>
    <property type="match status" value="1"/>
</dbReference>
<comment type="caution">
    <text evidence="12">The sequence shown here is derived from an EMBL/GenBank/DDBJ whole genome shotgun (WGS) entry which is preliminary data.</text>
</comment>
<protein>
    <recommendedName>
        <fullName evidence="4 8">Sucrose-6-phosphate hydrolase</fullName>
        <ecNumber evidence="3 8">3.2.1.26</ecNumber>
    </recommendedName>
    <alternativeName>
        <fullName evidence="7 9">Invertase</fullName>
    </alternativeName>
</protein>
<keyword evidence="9" id="KW-0963">Cytoplasm</keyword>
<comment type="pathway">
    <text evidence="1 9">Glycan biosynthesis; sucrose metabolism.</text>
</comment>
<evidence type="ECO:0000256" key="4">
    <source>
        <dbReference type="ARBA" id="ARBA00019623"/>
    </source>
</evidence>
<keyword evidence="6 8" id="KW-0326">Glycosidase</keyword>
<feature type="domain" description="Glycosyl hydrolase family 32 N-terminal" evidence="10">
    <location>
        <begin position="35"/>
        <end position="339"/>
    </location>
</feature>
<accession>A0ABT9Z0N4</accession>
<dbReference type="InterPro" id="IPR006232">
    <property type="entry name" value="Suc6P_hydrolase"/>
</dbReference>
<evidence type="ECO:0000256" key="9">
    <source>
        <dbReference type="RuleBase" id="RU365015"/>
    </source>
</evidence>
<dbReference type="Gene3D" id="2.60.120.560">
    <property type="entry name" value="Exo-inulinase, domain 1"/>
    <property type="match status" value="1"/>
</dbReference>
<gene>
    <name evidence="12" type="ORF">J2S02_002151</name>
</gene>
<name>A0ABT9Z0N4_9BACI</name>
<dbReference type="InterPro" id="IPR013148">
    <property type="entry name" value="Glyco_hydro_32_N"/>
</dbReference>
<reference evidence="12 13" key="1">
    <citation type="submission" date="2023-07" db="EMBL/GenBank/DDBJ databases">
        <title>Genomic Encyclopedia of Type Strains, Phase IV (KMG-IV): sequencing the most valuable type-strain genomes for metagenomic binning, comparative biology and taxonomic classification.</title>
        <authorList>
            <person name="Goeker M."/>
        </authorList>
    </citation>
    <scope>NUCLEOTIDE SEQUENCE [LARGE SCALE GENOMIC DNA]</scope>
    <source>
        <strain evidence="12 13">DSM 17723</strain>
    </source>
</reference>
<dbReference type="EC" id="3.2.1.26" evidence="3 8"/>
<evidence type="ECO:0000256" key="6">
    <source>
        <dbReference type="ARBA" id="ARBA00023295"/>
    </source>
</evidence>
<comment type="function">
    <text evidence="9">Enables the bacterium to metabolize sucrose as a sole carbon source.</text>
</comment>
<dbReference type="EMBL" id="JAUSTZ010000003">
    <property type="protein sequence ID" value="MDQ0225807.1"/>
    <property type="molecule type" value="Genomic_DNA"/>
</dbReference>
<dbReference type="PANTHER" id="PTHR43101:SF1">
    <property type="entry name" value="BETA-FRUCTOSIDASE"/>
    <property type="match status" value="1"/>
</dbReference>
<dbReference type="NCBIfam" id="TIGR01322">
    <property type="entry name" value="scrB_fam"/>
    <property type="match status" value="1"/>
</dbReference>
<evidence type="ECO:0000256" key="7">
    <source>
        <dbReference type="ARBA" id="ARBA00033367"/>
    </source>
</evidence>
<dbReference type="SUPFAM" id="SSF75005">
    <property type="entry name" value="Arabinanase/levansucrase/invertase"/>
    <property type="match status" value="1"/>
</dbReference>
<dbReference type="InterPro" id="IPR013189">
    <property type="entry name" value="Glyco_hydro_32_C"/>
</dbReference>
<evidence type="ECO:0000313" key="12">
    <source>
        <dbReference type="EMBL" id="MDQ0225807.1"/>
    </source>
</evidence>
<proteinExistence type="inferred from homology"/>
<dbReference type="Pfam" id="PF00251">
    <property type="entry name" value="Glyco_hydro_32N"/>
    <property type="match status" value="1"/>
</dbReference>
<comment type="similarity">
    <text evidence="2 8">Belongs to the glycosyl hydrolase 32 family.</text>
</comment>